<feature type="region of interest" description="Disordered" evidence="2">
    <location>
        <begin position="418"/>
        <end position="461"/>
    </location>
</feature>
<feature type="region of interest" description="Disordered" evidence="2">
    <location>
        <begin position="765"/>
        <end position="848"/>
    </location>
</feature>
<feature type="region of interest" description="Disordered" evidence="2">
    <location>
        <begin position="888"/>
        <end position="910"/>
    </location>
</feature>
<dbReference type="Pfam" id="PF05057">
    <property type="entry name" value="DUF676"/>
    <property type="match status" value="1"/>
</dbReference>
<dbReference type="PANTHER" id="PTHR12482:SF5">
    <property type="entry name" value="DUF676 DOMAIN-CONTAINING PROTEIN"/>
    <property type="match status" value="1"/>
</dbReference>
<evidence type="ECO:0000256" key="1">
    <source>
        <dbReference type="ARBA" id="ARBA00007949"/>
    </source>
</evidence>
<dbReference type="EMBL" id="BLXT01004995">
    <property type="protein sequence ID" value="GFO18851.1"/>
    <property type="molecule type" value="Genomic_DNA"/>
</dbReference>
<feature type="compositionally biased region" description="Low complexity" evidence="2">
    <location>
        <begin position="823"/>
        <end position="836"/>
    </location>
</feature>
<dbReference type="Gene3D" id="3.40.50.1820">
    <property type="entry name" value="alpha/beta hydrolase"/>
    <property type="match status" value="1"/>
</dbReference>
<feature type="compositionally biased region" description="Basic residues" evidence="2">
    <location>
        <begin position="451"/>
        <end position="461"/>
    </location>
</feature>
<dbReference type="Proteomes" id="UP000735302">
    <property type="component" value="Unassembled WGS sequence"/>
</dbReference>
<feature type="domain" description="DUF676" evidence="3">
    <location>
        <begin position="1070"/>
        <end position="1259"/>
    </location>
</feature>
<gene>
    <name evidence="4" type="ORF">PoB_004535600</name>
</gene>
<accession>A0AAV4B631</accession>
<comment type="caution">
    <text evidence="4">The sequence shown here is derived from an EMBL/GenBank/DDBJ whole genome shotgun (WGS) entry which is preliminary data.</text>
</comment>
<comment type="similarity">
    <text evidence="1">Belongs to the FAM135 family.</text>
</comment>
<feature type="compositionally biased region" description="Pro residues" evidence="2">
    <location>
        <begin position="632"/>
        <end position="643"/>
    </location>
</feature>
<dbReference type="FunFam" id="3.40.50.1820:FF:000004">
    <property type="entry name" value="Protein FAM135A isoform a"/>
    <property type="match status" value="1"/>
</dbReference>
<dbReference type="Pfam" id="PF12394">
    <property type="entry name" value="DUF3657"/>
    <property type="match status" value="1"/>
</dbReference>
<organism evidence="4 5">
    <name type="scientific">Plakobranchus ocellatus</name>
    <dbReference type="NCBI Taxonomy" id="259542"/>
    <lineage>
        <taxon>Eukaryota</taxon>
        <taxon>Metazoa</taxon>
        <taxon>Spiralia</taxon>
        <taxon>Lophotrochozoa</taxon>
        <taxon>Mollusca</taxon>
        <taxon>Gastropoda</taxon>
        <taxon>Heterobranchia</taxon>
        <taxon>Euthyneura</taxon>
        <taxon>Panpulmonata</taxon>
        <taxon>Sacoglossa</taxon>
        <taxon>Placobranchoidea</taxon>
        <taxon>Plakobranchidae</taxon>
        <taxon>Plakobranchus</taxon>
    </lineage>
</organism>
<feature type="compositionally biased region" description="Low complexity" evidence="2">
    <location>
        <begin position="430"/>
        <end position="447"/>
    </location>
</feature>
<feature type="compositionally biased region" description="Polar residues" evidence="2">
    <location>
        <begin position="590"/>
        <end position="601"/>
    </location>
</feature>
<keyword evidence="5" id="KW-1185">Reference proteome</keyword>
<protein>
    <submittedName>
        <fullName evidence="4">Protein fam135a</fullName>
    </submittedName>
</protein>
<sequence length="1339" mass="146668">MAELQATIEISVELNKFYNVDLFQRGYYQIQTVLRTPPKSAARVEISDNKINSQHIQGGSSETSAAFRQSNTGVSQRFQILYRNEEVEVSDIFVYRIHMLVESSKLETNLDNLDLRLEVQLWCTDDDESSDSEPKMELASTRILQLHISPTKGLHHALPVLFDYFHLSAIEVVIHGTIIAIHQPYLTMPKSQKSTKSSDQSTLEVVYFGQKSTSPPSNTLTSSTRMQQAHLMHKTICNILLSAHESLQEYLQVFASKIPGNDFQFVRKDCHTRLGEAVMKVQGVLEEDDLIQTAITDITQLCAENVILWAQFLEIVLKQPRVHRHLAQEHHNLRIRRFAEAFFTLENNKAACLSCYDPGVHGHSALASVVKNSPYFLNLPKLPVQCLDLDGDETSLPIIFEDIYHDARAPPPLVYQASQDNATESPRARSSSNSSSSLTSDQNSTSSPLGNRKRLSGQGSKKKFIKNIKRDGFKRPSSYYCSDVEAAQAGQPIEPPPTGATLIGYRKNQDPEFVPSELVNLGTLSPDAEDPHNQLSSQLNKSLSPKSSILPTACMNKGSNESLPSLYETPAPITPDFSTADNRGHKPAVPSTNPPTISSPAKSEYLSMGPASQSSTILPPGPSVALQTVDSKPPPVPTSPPPSLGSSMNSLHIKETSSGDSLSNVKPSVPDVAQSTENSIKTNLQEKGVGDYASCSTLSENDYETLACDISNALGEKEPSASSILTAIASSNNEDFSDDETNVANGYDEVLETYRQDFSDLEKSASISKDKTPTPPPSNDAALPLSESSQSPGRGSFVSIISTGSSEKTNSTSDMKNDSALGSDISSQEEASSSSPPHKPPPSTEGLEAAAPTITSSLPSIPTKSVPDHEVDAMSASTLSTVRASSSASVSASASSSSTPTKTSYNDPRHRVTVIELLKEEYRRSQPNVGSESPSAGHPSIHLSACKDGGPFSGHRAASDSDILKNCEEEDCQMETRSLACKRSGLDHGEKKRGILSSSSSYPELSHIVKGEHPRLVSVVGHTTVNFVQLRESLKLQMDFPGYLYSECPTLASTIPYFQVPSNIDDSGSGVHLIVCVHGLDGNSADLRLVRTYIEMALPGFKLEFLMSDRNQQDTFADFDKMTDRLVDEILNYLDNFGFNVTRISFVGHSLGNVIIRSTLSRPKLAHLLPKLYTLLSLSGPHLGTIYNSSGLVNMGMWFMQKWKKSGSLLQLALKDHPDPRQTFLYKLSLKPVLQYFKHVLLVGSHQDRYVPYHSSRIEICRSAQKDTSVMGAVYREMVCNILEPVIQSPLCTLIRYDVFHSLPSTANTMIGRAAHIAVLDSEIFIEKFLTVTGLKYFQ</sequence>
<dbReference type="InterPro" id="IPR029058">
    <property type="entry name" value="AB_hydrolase_fold"/>
</dbReference>
<dbReference type="PANTHER" id="PTHR12482">
    <property type="entry name" value="LIPASE ROG1-RELATED-RELATED"/>
    <property type="match status" value="1"/>
</dbReference>
<dbReference type="InterPro" id="IPR007751">
    <property type="entry name" value="DUF676_lipase-like"/>
</dbReference>
<evidence type="ECO:0000313" key="4">
    <source>
        <dbReference type="EMBL" id="GFO18851.1"/>
    </source>
</evidence>
<feature type="compositionally biased region" description="Low complexity" evidence="2">
    <location>
        <begin position="533"/>
        <end position="548"/>
    </location>
</feature>
<evidence type="ECO:0000259" key="3">
    <source>
        <dbReference type="Pfam" id="PF05057"/>
    </source>
</evidence>
<name>A0AAV4B631_9GAST</name>
<evidence type="ECO:0000313" key="5">
    <source>
        <dbReference type="Proteomes" id="UP000735302"/>
    </source>
</evidence>
<evidence type="ECO:0000256" key="2">
    <source>
        <dbReference type="SAM" id="MobiDB-lite"/>
    </source>
</evidence>
<feature type="compositionally biased region" description="Polar residues" evidence="2">
    <location>
        <begin position="786"/>
        <end position="814"/>
    </location>
</feature>
<proteinExistence type="inferred from homology"/>
<feature type="region of interest" description="Disordered" evidence="2">
    <location>
        <begin position="522"/>
        <end position="671"/>
    </location>
</feature>
<reference evidence="4 5" key="1">
    <citation type="journal article" date="2021" name="Elife">
        <title>Chloroplast acquisition without the gene transfer in kleptoplastic sea slugs, Plakobranchus ocellatus.</title>
        <authorList>
            <person name="Maeda T."/>
            <person name="Takahashi S."/>
            <person name="Yoshida T."/>
            <person name="Shimamura S."/>
            <person name="Takaki Y."/>
            <person name="Nagai Y."/>
            <person name="Toyoda A."/>
            <person name="Suzuki Y."/>
            <person name="Arimoto A."/>
            <person name="Ishii H."/>
            <person name="Satoh N."/>
            <person name="Nishiyama T."/>
            <person name="Hasebe M."/>
            <person name="Maruyama T."/>
            <person name="Minagawa J."/>
            <person name="Obokata J."/>
            <person name="Shigenobu S."/>
        </authorList>
    </citation>
    <scope>NUCLEOTIDE SEQUENCE [LARGE SCALE GENOMIC DNA]</scope>
</reference>
<dbReference type="InterPro" id="IPR022122">
    <property type="entry name" value="DUF3657"/>
</dbReference>
<feature type="compositionally biased region" description="Low complexity" evidence="2">
    <location>
        <begin position="888"/>
        <end position="904"/>
    </location>
</feature>
<dbReference type="InterPro" id="IPR044294">
    <property type="entry name" value="Lipase-like"/>
</dbReference>
<dbReference type="SUPFAM" id="SSF53474">
    <property type="entry name" value="alpha/beta-Hydrolases"/>
    <property type="match status" value="1"/>
</dbReference>